<dbReference type="SUPFAM" id="SSF56112">
    <property type="entry name" value="Protein kinase-like (PK-like)"/>
    <property type="match status" value="1"/>
</dbReference>
<dbReference type="Gene3D" id="1.10.510.10">
    <property type="entry name" value="Transferase(Phosphotransferase) domain 1"/>
    <property type="match status" value="1"/>
</dbReference>
<dbReference type="InterPro" id="IPR053083">
    <property type="entry name" value="TF_kinase-domain_protein"/>
</dbReference>
<dbReference type="GO" id="GO:0004672">
    <property type="term" value="F:protein kinase activity"/>
    <property type="evidence" value="ECO:0007669"/>
    <property type="project" value="InterPro"/>
</dbReference>
<dbReference type="GO" id="GO:0005524">
    <property type="term" value="F:ATP binding"/>
    <property type="evidence" value="ECO:0007669"/>
    <property type="project" value="InterPro"/>
</dbReference>
<dbReference type="EMBL" id="JAGHQL010000046">
    <property type="protein sequence ID" value="KAH0542783.1"/>
    <property type="molecule type" value="Genomic_DNA"/>
</dbReference>
<organism evidence="3 4">
    <name type="scientific">Glutinoglossum americanum</name>
    <dbReference type="NCBI Taxonomy" id="1670608"/>
    <lineage>
        <taxon>Eukaryota</taxon>
        <taxon>Fungi</taxon>
        <taxon>Dikarya</taxon>
        <taxon>Ascomycota</taxon>
        <taxon>Pezizomycotina</taxon>
        <taxon>Geoglossomycetes</taxon>
        <taxon>Geoglossales</taxon>
        <taxon>Geoglossaceae</taxon>
        <taxon>Glutinoglossum</taxon>
    </lineage>
</organism>
<accession>A0A9P8KYS2</accession>
<evidence type="ECO:0000313" key="3">
    <source>
        <dbReference type="EMBL" id="KAH0542783.1"/>
    </source>
</evidence>
<dbReference type="AlphaFoldDB" id="A0A9P8KYS2"/>
<feature type="compositionally biased region" description="Low complexity" evidence="1">
    <location>
        <begin position="518"/>
        <end position="531"/>
    </location>
</feature>
<dbReference type="SMART" id="SM00220">
    <property type="entry name" value="S_TKc"/>
    <property type="match status" value="1"/>
</dbReference>
<gene>
    <name evidence="3" type="ORF">FGG08_002831</name>
</gene>
<dbReference type="PANTHER" id="PTHR44305">
    <property type="entry name" value="SI:DKEY-192D15.2-RELATED"/>
    <property type="match status" value="1"/>
</dbReference>
<dbReference type="InterPro" id="IPR000719">
    <property type="entry name" value="Prot_kinase_dom"/>
</dbReference>
<protein>
    <recommendedName>
        <fullName evidence="2">Protein kinase domain-containing protein</fullName>
    </recommendedName>
</protein>
<evidence type="ECO:0000259" key="2">
    <source>
        <dbReference type="PROSITE" id="PS50011"/>
    </source>
</evidence>
<evidence type="ECO:0000256" key="1">
    <source>
        <dbReference type="SAM" id="MobiDB-lite"/>
    </source>
</evidence>
<dbReference type="PANTHER" id="PTHR44305:SF24">
    <property type="entry name" value="TYROSINE-PROTEIN KINASE C03B1.5-RELATED"/>
    <property type="match status" value="1"/>
</dbReference>
<reference evidence="3" key="1">
    <citation type="submission" date="2021-03" db="EMBL/GenBank/DDBJ databases">
        <title>Comparative genomics and phylogenomic investigation of the class Geoglossomycetes provide insights into ecological specialization and systematics.</title>
        <authorList>
            <person name="Melie T."/>
            <person name="Pirro S."/>
            <person name="Miller A.N."/>
            <person name="Quandt A."/>
        </authorList>
    </citation>
    <scope>NUCLEOTIDE SEQUENCE</scope>
    <source>
        <strain evidence="3">GBOQ0MN5Z8</strain>
    </source>
</reference>
<proteinExistence type="predicted"/>
<feature type="domain" description="Protein kinase" evidence="2">
    <location>
        <begin position="98"/>
        <end position="482"/>
    </location>
</feature>
<evidence type="ECO:0000313" key="4">
    <source>
        <dbReference type="Proteomes" id="UP000698800"/>
    </source>
</evidence>
<sequence length="558" mass="63078">MLWDDQQVESTVTREFIIANLQQAERKLLDKPVAFGDLSDDTYIEWILEKAKRIFLILKELGVTDRIRYVVDDSWDDDDLPLPLEAIARLDLTSTRDEALEKRFYKTQFRYLLRMMKEGEHTDYDADEVVPVEPVNKRPGFAFDHTSEKVHLPRRDEVYLRRRVVLGETAGKVSEEDFICEVQKMKSIVHQHIISLGSSYTYRGCGYVLLSPASDTSLKSFIQVVPQQFKVLAKPQRRQTLMTWLHCLIDALAFLHRHGLAHNDIRPSTIMIDESNSVFFADIGSFKRLDTDRKPQDIEIYEYGAPERWVRGMAVHESSSPTKYSSVGKKAYPTVPSSDRSSIGDTHSIIISPTGTGSSALVNDWRNTPTDPHKSDVFSLACVWLDIITLLLKRKSTSFSSHRSAKNKKAGRGGGLPDASFHANIGQLGSWITTLEKDSSKKNDKIFRGVPPILRLTHRMLSRDPDQRPTPRECEERLYNFLVSALDPEKPHCGIHQFGDGNWDFGNRSSVRNSNMTSFSRQSGSSTGSGSPIMLKANMKSLESPTSTGEPDHIGTAM</sequence>
<dbReference type="PROSITE" id="PS50011">
    <property type="entry name" value="PROTEIN_KINASE_DOM"/>
    <property type="match status" value="1"/>
</dbReference>
<dbReference type="InterPro" id="IPR011009">
    <property type="entry name" value="Kinase-like_dom_sf"/>
</dbReference>
<dbReference type="Pfam" id="PF00069">
    <property type="entry name" value="Pkinase"/>
    <property type="match status" value="1"/>
</dbReference>
<keyword evidence="4" id="KW-1185">Reference proteome</keyword>
<dbReference type="OrthoDB" id="4062651at2759"/>
<comment type="caution">
    <text evidence="3">The sequence shown here is derived from an EMBL/GenBank/DDBJ whole genome shotgun (WGS) entry which is preliminary data.</text>
</comment>
<name>A0A9P8KYS2_9PEZI</name>
<dbReference type="Proteomes" id="UP000698800">
    <property type="component" value="Unassembled WGS sequence"/>
</dbReference>
<feature type="region of interest" description="Disordered" evidence="1">
    <location>
        <begin position="514"/>
        <end position="533"/>
    </location>
</feature>